<gene>
    <name evidence="2" type="ORF">PJIAN_158</name>
</gene>
<dbReference type="InterPro" id="IPR053161">
    <property type="entry name" value="Ulvan_degrading_GH"/>
</dbReference>
<dbReference type="PANTHER" id="PTHR36848">
    <property type="entry name" value="DNA-BINDING PROTEIN (PUTATIVE SECRETED PROTEIN)-RELATED"/>
    <property type="match status" value="1"/>
</dbReference>
<keyword evidence="1" id="KW-0732">Signal</keyword>
<dbReference type="OrthoDB" id="9761519at2"/>
<feature type="chain" id="PRO_5007824993" evidence="1">
    <location>
        <begin position="24"/>
        <end position="929"/>
    </location>
</feature>
<dbReference type="EMBL" id="BDCR01000001">
    <property type="protein sequence ID" value="GAT61479.1"/>
    <property type="molecule type" value="Genomic_DNA"/>
</dbReference>
<feature type="signal peptide" evidence="1">
    <location>
        <begin position="1"/>
        <end position="23"/>
    </location>
</feature>
<reference evidence="3" key="2">
    <citation type="journal article" date="2017" name="Genome Announc.">
        <title>Draft genome sequence of Paludibacter jiangxiensis NM7(T), a propionate-producing fermentative bacterium.</title>
        <authorList>
            <person name="Qiu Y.-L."/>
            <person name="Tourlousse D.M."/>
            <person name="Matsuura N."/>
            <person name="Ohashi A."/>
            <person name="Sekiguchi Y."/>
        </authorList>
    </citation>
    <scope>NUCLEOTIDE SEQUENCE [LARGE SCALE GENOMIC DNA]</scope>
    <source>
        <strain evidence="3">NM7</strain>
    </source>
</reference>
<evidence type="ECO:0000256" key="1">
    <source>
        <dbReference type="SAM" id="SignalP"/>
    </source>
</evidence>
<dbReference type="PANTHER" id="PTHR36848:SF2">
    <property type="entry name" value="SECRETED PROTEIN"/>
    <property type="match status" value="1"/>
</dbReference>
<dbReference type="Proteomes" id="UP000076586">
    <property type="component" value="Unassembled WGS sequence"/>
</dbReference>
<reference evidence="3" key="1">
    <citation type="submission" date="2016-04" db="EMBL/GenBank/DDBJ databases">
        <title>Draft genome sequence of Paludibacter jiangxiensis strain NM7.</title>
        <authorList>
            <person name="Qiu Y."/>
            <person name="Matsuura N."/>
            <person name="Ohashi A."/>
            <person name="Tourlousse M.D."/>
            <person name="Sekiguchi Y."/>
        </authorList>
    </citation>
    <scope>NUCLEOTIDE SEQUENCE [LARGE SCALE GENOMIC DNA]</scope>
    <source>
        <strain evidence="3">NM7</strain>
    </source>
</reference>
<dbReference type="AlphaFoldDB" id="A0A161LU01"/>
<dbReference type="GO" id="GO:0016787">
    <property type="term" value="F:hydrolase activity"/>
    <property type="evidence" value="ECO:0007669"/>
    <property type="project" value="UniProtKB-KW"/>
</dbReference>
<organism evidence="2 3">
    <name type="scientific">Paludibacter jiangxiensis</name>
    <dbReference type="NCBI Taxonomy" id="681398"/>
    <lineage>
        <taxon>Bacteria</taxon>
        <taxon>Pseudomonadati</taxon>
        <taxon>Bacteroidota</taxon>
        <taxon>Bacteroidia</taxon>
        <taxon>Bacteroidales</taxon>
        <taxon>Paludibacteraceae</taxon>
        <taxon>Paludibacter</taxon>
    </lineage>
</organism>
<keyword evidence="3" id="KW-1185">Reference proteome</keyword>
<keyword evidence="2" id="KW-0378">Hydrolase</keyword>
<sequence length="929" mass="103357">MNKLNKLGSVAICLLAITLNMSAQTTSWPAVKAEAKPWARWWWLGSAVDKANLTYNMSEYAAKGMGGLEITPIYGVQGNDANNISYLSPKWMEMLTHTENEAARLGMKIDMNTGTGWPFGSPEVTIEDAACKVVFQDYILKAGETLKEPVTISDTKQQGVAKLSRLMAFSADGKKLDLTTRLDKTGRLQWKAPRGEWHLTAVFVGKTLQKVKRAAPGGEGWVMNHFSKQAVTNYLGRFDRAFAQNKTAYPHSFFNDSYEVFNADWTPDLFEQFQLRRGYKLEEYLPEFRGQGNADVVARVVSDYRETLSDLLQENFTKTWTDWAHSHGSTTRNQAHGSPGNLIDLYATVDIPECESFGISDFHIKGLRVDSIRKTNDSDISMLKYASSAAHISGKPLTSSETFTWLTDHFRTSLSQCKPDLDLFFISGVNHVYFHGTTYSPKEAAWPGWKFYATVDMSPTNTIWRDAAPLFSYIARCQSFLQEGKPDIDFLVYLPIYDMRKADLKKPYQAFTIHEMAEKAPKFIEAIHAIIKNGYDVDYISDQFVRSTTVNQGKLQTIGGADYKAILLPDVKTIPDDVMAHLLSLAKEGATVVFVGGYPQDVPGLGNLNQRKTLLDKLLLALPKITSETKTEVMPFGKGNIVIAPDYASALAACKVQKENMRTDLGLSCIRRSNETGHHYFISSLQDKGVDGWVPLAVNAQSAVLFDPMNGNSGKAKIRRNNGKTEVYLQLKSGGSVILKTFETTDVQAAAWHYTEPEKSSLAISKGWSMQFTESDPAISGTFAIDTLSSWTMLNEPNAKINKGTACYSVEFELPAAAAADWQLNLGDVRESARVRINGQDAGTLWAVPFVANVGKLVHPGKNRLEVEVTNLPANRIADYDRRGVNWRIFNEINMVNLFYKPGTYADWGTVPSGLLGPVTLTPLKDKKF</sequence>
<proteinExistence type="predicted"/>
<evidence type="ECO:0000313" key="2">
    <source>
        <dbReference type="EMBL" id="GAT61479.1"/>
    </source>
</evidence>
<comment type="caution">
    <text evidence="2">The sequence shown here is derived from an EMBL/GenBank/DDBJ whole genome shotgun (WGS) entry which is preliminary data.</text>
</comment>
<protein>
    <submittedName>
        <fullName evidence="2">Glycosyl hydrolases family 2</fullName>
    </submittedName>
</protein>
<name>A0A161LU01_9BACT</name>
<dbReference type="Pfam" id="PF17132">
    <property type="entry name" value="Glyco_hydro_106"/>
    <property type="match status" value="2"/>
</dbReference>
<dbReference type="SUPFAM" id="SSF49785">
    <property type="entry name" value="Galactose-binding domain-like"/>
    <property type="match status" value="1"/>
</dbReference>
<dbReference type="NCBIfam" id="NF045579">
    <property type="entry name" value="rhamnoside_JR"/>
    <property type="match status" value="1"/>
</dbReference>
<accession>A0A161LU01</accession>
<dbReference type="STRING" id="681398.PJIAN_158"/>
<dbReference type="InterPro" id="IPR008979">
    <property type="entry name" value="Galactose-bd-like_sf"/>
</dbReference>
<dbReference type="Gene3D" id="2.60.120.260">
    <property type="entry name" value="Galactose-binding domain-like"/>
    <property type="match status" value="1"/>
</dbReference>
<evidence type="ECO:0000313" key="3">
    <source>
        <dbReference type="Proteomes" id="UP000076586"/>
    </source>
</evidence>